<evidence type="ECO:0000256" key="6">
    <source>
        <dbReference type="RuleBase" id="RU311113"/>
    </source>
</evidence>
<evidence type="ECO:0000256" key="4">
    <source>
        <dbReference type="ARBA" id="ARBA00022618"/>
    </source>
</evidence>
<name>A0A673T012_SURSU</name>
<dbReference type="Proteomes" id="UP000472268">
    <property type="component" value="Chromosome 9"/>
</dbReference>
<dbReference type="SMART" id="SM01084">
    <property type="entry name" value="CKS"/>
    <property type="match status" value="1"/>
</dbReference>
<evidence type="ECO:0000313" key="7">
    <source>
        <dbReference type="Ensembl" id="ENSSSUP00005006692.1"/>
    </source>
</evidence>
<dbReference type="GO" id="GO:0051301">
    <property type="term" value="P:cell division"/>
    <property type="evidence" value="ECO:0007669"/>
    <property type="project" value="UniProtKB-UniRule"/>
</dbReference>
<evidence type="ECO:0000256" key="5">
    <source>
        <dbReference type="ARBA" id="ARBA00023306"/>
    </source>
</evidence>
<keyword evidence="5 6" id="KW-0131">Cell cycle</keyword>
<reference evidence="7" key="2">
    <citation type="submission" date="2025-08" db="UniProtKB">
        <authorList>
            <consortium name="Ensembl"/>
        </authorList>
    </citation>
    <scope>IDENTIFICATION</scope>
</reference>
<proteinExistence type="inferred from homology"/>
<dbReference type="Ensembl" id="ENSSSUT00005007722.1">
    <property type="protein sequence ID" value="ENSSSUP00005006692.1"/>
    <property type="gene ID" value="ENSSSUG00005004341.1"/>
</dbReference>
<dbReference type="AlphaFoldDB" id="A0A673T012"/>
<evidence type="ECO:0000256" key="2">
    <source>
        <dbReference type="ARBA" id="ARBA00007782"/>
    </source>
</evidence>
<evidence type="ECO:0000256" key="1">
    <source>
        <dbReference type="ARBA" id="ARBA00002449"/>
    </source>
</evidence>
<dbReference type="GO" id="GO:0016538">
    <property type="term" value="F:cyclin-dependent protein serine/threonine kinase regulator activity"/>
    <property type="evidence" value="ECO:0007669"/>
    <property type="project" value="InterPro"/>
</dbReference>
<comment type="similarity">
    <text evidence="2 6">Belongs to the CKS family.</text>
</comment>
<protein>
    <recommendedName>
        <fullName evidence="6">Cyclin-dependent kinases regulatory subunit</fullName>
    </recommendedName>
</protein>
<dbReference type="Gene3D" id="3.30.170.10">
    <property type="entry name" value="Cyclin-dependent kinase, regulatory subunit"/>
    <property type="match status" value="1"/>
</dbReference>
<dbReference type="PRINTS" id="PR00296">
    <property type="entry name" value="CYCLINKINASE"/>
</dbReference>
<organism evidence="7 8">
    <name type="scientific">Suricata suricatta</name>
    <name type="common">Meerkat</name>
    <dbReference type="NCBI Taxonomy" id="37032"/>
    <lineage>
        <taxon>Eukaryota</taxon>
        <taxon>Metazoa</taxon>
        <taxon>Chordata</taxon>
        <taxon>Craniata</taxon>
        <taxon>Vertebrata</taxon>
        <taxon>Euteleostomi</taxon>
        <taxon>Mammalia</taxon>
        <taxon>Eutheria</taxon>
        <taxon>Laurasiatheria</taxon>
        <taxon>Carnivora</taxon>
        <taxon>Feliformia</taxon>
        <taxon>Herpestidae</taxon>
        <taxon>Suricata</taxon>
    </lineage>
</organism>
<dbReference type="InterPro" id="IPR036858">
    <property type="entry name" value="Cyclin-dep_kinase_reg-sub_sf"/>
</dbReference>
<dbReference type="Pfam" id="PF01111">
    <property type="entry name" value="CKS"/>
    <property type="match status" value="1"/>
</dbReference>
<comment type="subunit">
    <text evidence="3">Forms a homohexamer that can probably bind six kinase subunits.</text>
</comment>
<comment type="function">
    <text evidence="1 6">Binds to the catalytic subunit of the cyclin dependent kinases and is essential for their biological function.</text>
</comment>
<keyword evidence="4 6" id="KW-0132">Cell division</keyword>
<dbReference type="InterPro" id="IPR000789">
    <property type="entry name" value="Cyclin-dep_kinase_reg-sub"/>
</dbReference>
<dbReference type="FunFam" id="3.30.170.10:FF:000001">
    <property type="entry name" value="Cyclin-dependent kinases regulatory subunit"/>
    <property type="match status" value="1"/>
</dbReference>
<dbReference type="PANTHER" id="PTHR23415">
    <property type="entry name" value="CYCLIN-DEPENDENT KINASES REGULATORY SUBUNIT/60S RIBOSOME SUBUNIT BIOGENESIS PROTEIN NIP7"/>
    <property type="match status" value="1"/>
</dbReference>
<dbReference type="SUPFAM" id="SSF55637">
    <property type="entry name" value="Cell cycle regulatory proteins"/>
    <property type="match status" value="1"/>
</dbReference>
<accession>A0A673T012</accession>
<reference evidence="7" key="3">
    <citation type="submission" date="2025-09" db="UniProtKB">
        <authorList>
            <consortium name="Ensembl"/>
        </authorList>
    </citation>
    <scope>IDENTIFICATION</scope>
</reference>
<evidence type="ECO:0000313" key="8">
    <source>
        <dbReference type="Proteomes" id="UP000472268"/>
    </source>
</evidence>
<sequence length="79" mass="9914">MAHKHIYYSDKYFNTHYRYWHVMLLRELSKQVPKPHLMSEEEWRRLSVQQSLGWVHYMVHEPEPHSLLFRRPLPKEEQK</sequence>
<keyword evidence="8" id="KW-1185">Reference proteome</keyword>
<evidence type="ECO:0000256" key="3">
    <source>
        <dbReference type="ARBA" id="ARBA00011253"/>
    </source>
</evidence>
<reference evidence="7 8" key="1">
    <citation type="submission" date="2019-05" db="EMBL/GenBank/DDBJ databases">
        <title>A Chromosome-scale Meerkat (S. suricatta) Genome Assembly.</title>
        <authorList>
            <person name="Dudchenko O."/>
            <person name="Lieberman Aiden E."/>
            <person name="Tung J."/>
            <person name="Barreiro L.B."/>
            <person name="Clutton-Brock T.H."/>
        </authorList>
    </citation>
    <scope>NUCLEOTIDE SEQUENCE [LARGE SCALE GENOMIC DNA]</scope>
</reference>